<dbReference type="PROSITE" id="PS50011">
    <property type="entry name" value="PROTEIN_KINASE_DOM"/>
    <property type="match status" value="1"/>
</dbReference>
<reference evidence="2 3" key="1">
    <citation type="journal article" date="2017" name="PLoS Biol.">
        <title>The sea cucumber genome provides insights into morphological evolution and visceral regeneration.</title>
        <authorList>
            <person name="Zhang X."/>
            <person name="Sun L."/>
            <person name="Yuan J."/>
            <person name="Sun Y."/>
            <person name="Gao Y."/>
            <person name="Zhang L."/>
            <person name="Li S."/>
            <person name="Dai H."/>
            <person name="Hamel J.F."/>
            <person name="Liu C."/>
            <person name="Yu Y."/>
            <person name="Liu S."/>
            <person name="Lin W."/>
            <person name="Guo K."/>
            <person name="Jin S."/>
            <person name="Xu P."/>
            <person name="Storey K.B."/>
            <person name="Huan P."/>
            <person name="Zhang T."/>
            <person name="Zhou Y."/>
            <person name="Zhang J."/>
            <person name="Lin C."/>
            <person name="Li X."/>
            <person name="Xing L."/>
            <person name="Huo D."/>
            <person name="Sun M."/>
            <person name="Wang L."/>
            <person name="Mercier A."/>
            <person name="Li F."/>
            <person name="Yang H."/>
            <person name="Xiang J."/>
        </authorList>
    </citation>
    <scope>NUCLEOTIDE SEQUENCE [LARGE SCALE GENOMIC DNA]</scope>
    <source>
        <strain evidence="2">Shaxun</strain>
        <tissue evidence="2">Muscle</tissue>
    </source>
</reference>
<dbReference type="Gene3D" id="1.10.510.10">
    <property type="entry name" value="Transferase(Phosphotransferase) domain 1"/>
    <property type="match status" value="1"/>
</dbReference>
<evidence type="ECO:0000313" key="3">
    <source>
        <dbReference type="Proteomes" id="UP000230750"/>
    </source>
</evidence>
<dbReference type="InterPro" id="IPR000719">
    <property type="entry name" value="Prot_kinase_dom"/>
</dbReference>
<organism evidence="2 3">
    <name type="scientific">Stichopus japonicus</name>
    <name type="common">Sea cucumber</name>
    <dbReference type="NCBI Taxonomy" id="307972"/>
    <lineage>
        <taxon>Eukaryota</taxon>
        <taxon>Metazoa</taxon>
        <taxon>Echinodermata</taxon>
        <taxon>Eleutherozoa</taxon>
        <taxon>Echinozoa</taxon>
        <taxon>Holothuroidea</taxon>
        <taxon>Aspidochirotacea</taxon>
        <taxon>Aspidochirotida</taxon>
        <taxon>Stichopodidae</taxon>
        <taxon>Apostichopus</taxon>
    </lineage>
</organism>
<dbReference type="STRING" id="307972.A0A2G8JUR4"/>
<dbReference type="Pfam" id="PF07714">
    <property type="entry name" value="PK_Tyr_Ser-Thr"/>
    <property type="match status" value="2"/>
</dbReference>
<dbReference type="Gene3D" id="3.30.200.20">
    <property type="entry name" value="Phosphorylase Kinase, domain 1"/>
    <property type="match status" value="1"/>
</dbReference>
<dbReference type="SUPFAM" id="SSF56112">
    <property type="entry name" value="Protein kinase-like (PK-like)"/>
    <property type="match status" value="1"/>
</dbReference>
<dbReference type="GO" id="GO:0005886">
    <property type="term" value="C:plasma membrane"/>
    <property type="evidence" value="ECO:0007669"/>
    <property type="project" value="TreeGrafter"/>
</dbReference>
<evidence type="ECO:0000313" key="2">
    <source>
        <dbReference type="EMBL" id="PIK39478.1"/>
    </source>
</evidence>
<name>A0A2G8JUR4_STIJA</name>
<dbReference type="GO" id="GO:0004714">
    <property type="term" value="F:transmembrane receptor protein tyrosine kinase activity"/>
    <property type="evidence" value="ECO:0007669"/>
    <property type="project" value="TreeGrafter"/>
</dbReference>
<evidence type="ECO:0000259" key="1">
    <source>
        <dbReference type="PROSITE" id="PS50011"/>
    </source>
</evidence>
<protein>
    <submittedName>
        <fullName evidence="2">Putative tyrosine-protein kinase</fullName>
    </submittedName>
</protein>
<dbReference type="GO" id="GO:0043235">
    <property type="term" value="C:receptor complex"/>
    <property type="evidence" value="ECO:0007669"/>
    <property type="project" value="TreeGrafter"/>
</dbReference>
<dbReference type="PANTHER" id="PTHR24416:SF620">
    <property type="entry name" value="TYROSINE-PROTEIN KINASE RECEPTOR TORSO"/>
    <property type="match status" value="1"/>
</dbReference>
<sequence>MKNKVDDVVVAIKTTKVGAFDEVKEDLLNEMKLIAELGDHVNILCLLACCSMNEPFYLITEYMKYGDLLGFLRECRRTHIQEKTFLSRDLAARNVLVGEGLTIKISDFGLADDIYTRGYKRRATEQKIPVKWCSLETILNGICSSEGDSWSFGVLLYEIFTLGGTPYPGIAPRLLVSRLKKRLPHGPTGKLS</sequence>
<dbReference type="PANTHER" id="PTHR24416">
    <property type="entry name" value="TYROSINE-PROTEIN KINASE RECEPTOR"/>
    <property type="match status" value="1"/>
</dbReference>
<dbReference type="InterPro" id="IPR001245">
    <property type="entry name" value="Ser-Thr/Tyr_kinase_cat_dom"/>
</dbReference>
<keyword evidence="3" id="KW-1185">Reference proteome</keyword>
<gene>
    <name evidence="2" type="ORF">BSL78_23670</name>
</gene>
<accession>A0A2G8JUR4</accession>
<dbReference type="Proteomes" id="UP000230750">
    <property type="component" value="Unassembled WGS sequence"/>
</dbReference>
<keyword evidence="2" id="KW-0808">Transferase</keyword>
<dbReference type="InterPro" id="IPR050122">
    <property type="entry name" value="RTK"/>
</dbReference>
<dbReference type="GO" id="GO:0007169">
    <property type="term" value="P:cell surface receptor protein tyrosine kinase signaling pathway"/>
    <property type="evidence" value="ECO:0007669"/>
    <property type="project" value="TreeGrafter"/>
</dbReference>
<comment type="caution">
    <text evidence="2">The sequence shown here is derived from an EMBL/GenBank/DDBJ whole genome shotgun (WGS) entry which is preliminary data.</text>
</comment>
<dbReference type="GO" id="GO:0005524">
    <property type="term" value="F:ATP binding"/>
    <property type="evidence" value="ECO:0007669"/>
    <property type="project" value="InterPro"/>
</dbReference>
<feature type="domain" description="Protein kinase" evidence="1">
    <location>
        <begin position="1"/>
        <end position="192"/>
    </location>
</feature>
<dbReference type="OrthoDB" id="98077at2759"/>
<proteinExistence type="predicted"/>
<keyword evidence="2" id="KW-0418">Kinase</keyword>
<dbReference type="EMBL" id="MRZV01001234">
    <property type="protein sequence ID" value="PIK39478.1"/>
    <property type="molecule type" value="Genomic_DNA"/>
</dbReference>
<dbReference type="AlphaFoldDB" id="A0A2G8JUR4"/>
<dbReference type="InterPro" id="IPR011009">
    <property type="entry name" value="Kinase-like_dom_sf"/>
</dbReference>